<protein>
    <recommendedName>
        <fullName evidence="7">PKD domain-containing protein</fullName>
    </recommendedName>
</protein>
<dbReference type="InterPro" id="IPR035986">
    <property type="entry name" value="PKD_dom_sf"/>
</dbReference>
<keyword evidence="2" id="KW-0812">Transmembrane</keyword>
<proteinExistence type="predicted"/>
<dbReference type="EMBL" id="MFQZ01000007">
    <property type="protein sequence ID" value="OGH88099.1"/>
    <property type="molecule type" value="Genomic_DNA"/>
</dbReference>
<keyword evidence="2" id="KW-1133">Transmembrane helix</keyword>
<dbReference type="SUPFAM" id="SSF49299">
    <property type="entry name" value="PKD domain"/>
    <property type="match status" value="1"/>
</dbReference>
<dbReference type="Pfam" id="PF18911">
    <property type="entry name" value="PKD_4"/>
    <property type="match status" value="1"/>
</dbReference>
<dbReference type="PROSITE" id="PS50093">
    <property type="entry name" value="PKD"/>
    <property type="match status" value="1"/>
</dbReference>
<evidence type="ECO:0008006" key="7">
    <source>
        <dbReference type="Google" id="ProtNLM"/>
    </source>
</evidence>
<evidence type="ECO:0000313" key="5">
    <source>
        <dbReference type="EMBL" id="OGH88099.1"/>
    </source>
</evidence>
<dbReference type="InterPro" id="IPR013783">
    <property type="entry name" value="Ig-like_fold"/>
</dbReference>
<organism evidence="5 6">
    <name type="scientific">Candidatus Magasanikbacteria bacterium RIFOXYC2_FULL_42_28</name>
    <dbReference type="NCBI Taxonomy" id="1798704"/>
    <lineage>
        <taxon>Bacteria</taxon>
        <taxon>Candidatus Magasanikiibacteriota</taxon>
    </lineage>
</organism>
<sequence length="963" mass="102685">MYRRIFLVTGFLIGFLFWQILPAGAEVCNPAQVGDLEFGEVSYSSTILDWATLRNVSAQCVDISGLDFFDATSVIDTSPVSTTIESMGEVIIGLGDRLNSDSSGDCLLLSPASTGKKCSSSDVYLFENIFDCYSYGPRSSWCTHVYDSFVTTTNISTTTVTTTTDTVIESSTSTPTTTLDLILVDYSFWQNLKLNEIFSAPPDNVNEKVELYNLSTTTYDLSGGFICDSHLTSTIHATSTQYCKPEVGIFGIIVGNGYLVVDLGTRSLLNNPGDTVILKNPLGEEVDQVEYSGSNVPSDAESVARSVDGAGSWQITIAITLGGANNIVARPTPPPPAGGGGGSSYAPPPAVAPTSTAPATTTILLNEIFPDPAGSDNDDEFIELYNFGTSAVDLGGWKIKDNEKSFSLSSNIPAGGYLILKRPDTGIALNNTTPESVVLTDAWGREADKISYESAQTNAGYNRTVNGWFWSTILTPGAKNIIEEQDAVGIIWKIVAPDSGEPDEVLKFSAVGSVDPRGGQLNYLWKFASGTEFVGPTAEYKFTTSGIFEVVLNASSTAGTSGMKKLSVKIGVGLSVQNALVGITEILPNPDGTDDTEYVELFNFGSSTVSLANWILRVDTKSFEIPVKTNIAPQTSLVFYRAATKIALNNSGGKVSLLTPAGDTVDFIKYDKAISGKSFSLGKNIWQWVAPSPGVIASFPPPLQGGGEGVVKIASVTKTAKTAAYFAPNSITDARAKPKDAKVKVRGVVLALPGIFGSQYFYISAPEGGGIQIYQNKKDFPELKVGDEIEVSGLTSEASGQKRVRAGSAKDIKVISADKIIMPIEIGLDELDESLFGGLVKITGDITEIKSNYMYVDNGAGEVMIFLKTGAKIDKALIKEGDKVEIVGVLENVKGDFQIWPRGSDDIKVVGVAPEVKGVKITASSGGKSYIYMVLGAVGAIGLGWVLREREKVVVVLKKFFKM</sequence>
<name>A0A1F6NW00_9BACT</name>
<evidence type="ECO:0000313" key="6">
    <source>
        <dbReference type="Proteomes" id="UP000177907"/>
    </source>
</evidence>
<dbReference type="InterPro" id="IPR036415">
    <property type="entry name" value="Lamin_tail_dom_sf"/>
</dbReference>
<evidence type="ECO:0000256" key="2">
    <source>
        <dbReference type="SAM" id="Phobius"/>
    </source>
</evidence>
<feature type="region of interest" description="Disordered" evidence="1">
    <location>
        <begin position="329"/>
        <end position="355"/>
    </location>
</feature>
<reference evidence="5 6" key="1">
    <citation type="journal article" date="2016" name="Nat. Commun.">
        <title>Thousands of microbial genomes shed light on interconnected biogeochemical processes in an aquifer system.</title>
        <authorList>
            <person name="Anantharaman K."/>
            <person name="Brown C.T."/>
            <person name="Hug L.A."/>
            <person name="Sharon I."/>
            <person name="Castelle C.J."/>
            <person name="Probst A.J."/>
            <person name="Thomas B.C."/>
            <person name="Singh A."/>
            <person name="Wilkins M.J."/>
            <person name="Karaoz U."/>
            <person name="Brodie E.L."/>
            <person name="Williams K.H."/>
            <person name="Hubbard S.S."/>
            <person name="Banfield J.F."/>
        </authorList>
    </citation>
    <scope>NUCLEOTIDE SEQUENCE [LARGE SCALE GENOMIC DNA]</scope>
</reference>
<dbReference type="Gene3D" id="2.60.40.1260">
    <property type="entry name" value="Lamin Tail domain"/>
    <property type="match status" value="2"/>
</dbReference>
<dbReference type="AlphaFoldDB" id="A0A1F6NW00"/>
<comment type="caution">
    <text evidence="5">The sequence shown here is derived from an EMBL/GenBank/DDBJ whole genome shotgun (WGS) entry which is preliminary data.</text>
</comment>
<dbReference type="Gene3D" id="2.60.40.10">
    <property type="entry name" value="Immunoglobulins"/>
    <property type="match status" value="1"/>
</dbReference>
<feature type="transmembrane region" description="Helical" evidence="2">
    <location>
        <begin position="930"/>
        <end position="947"/>
    </location>
</feature>
<dbReference type="Proteomes" id="UP000177907">
    <property type="component" value="Unassembled WGS sequence"/>
</dbReference>
<dbReference type="PROSITE" id="PS51841">
    <property type="entry name" value="LTD"/>
    <property type="match status" value="2"/>
</dbReference>
<feature type="domain" description="LTD" evidence="4">
    <location>
        <begin position="351"/>
        <end position="494"/>
    </location>
</feature>
<dbReference type="InterPro" id="IPR000601">
    <property type="entry name" value="PKD_dom"/>
</dbReference>
<gene>
    <name evidence="5" type="ORF">A3J93_05615</name>
</gene>
<feature type="domain" description="PKD" evidence="3">
    <location>
        <begin position="489"/>
        <end position="575"/>
    </location>
</feature>
<keyword evidence="2" id="KW-0472">Membrane</keyword>
<dbReference type="SUPFAM" id="SSF74853">
    <property type="entry name" value="Lamin A/C globular tail domain"/>
    <property type="match status" value="2"/>
</dbReference>
<evidence type="ECO:0000259" key="4">
    <source>
        <dbReference type="PROSITE" id="PS51841"/>
    </source>
</evidence>
<dbReference type="Pfam" id="PF00932">
    <property type="entry name" value="LTD"/>
    <property type="match status" value="2"/>
</dbReference>
<evidence type="ECO:0000259" key="3">
    <source>
        <dbReference type="PROSITE" id="PS50093"/>
    </source>
</evidence>
<dbReference type="InterPro" id="IPR001322">
    <property type="entry name" value="Lamin_tail_dom"/>
</dbReference>
<dbReference type="STRING" id="1798704.A3J93_05615"/>
<feature type="domain" description="LTD" evidence="4">
    <location>
        <begin position="572"/>
        <end position="693"/>
    </location>
</feature>
<evidence type="ECO:0000256" key="1">
    <source>
        <dbReference type="SAM" id="MobiDB-lite"/>
    </source>
</evidence>
<accession>A0A1F6NW00</accession>